<dbReference type="AlphaFoldDB" id="A0A2Z4NDF0"/>
<evidence type="ECO:0000313" key="2">
    <source>
        <dbReference type="EMBL" id="AWX69425.1"/>
    </source>
</evidence>
<evidence type="ECO:0000256" key="1">
    <source>
        <dbReference type="SAM" id="Phobius"/>
    </source>
</evidence>
<keyword evidence="1" id="KW-0472">Membrane</keyword>
<keyword evidence="1" id="KW-0812">Transmembrane</keyword>
<feature type="transmembrane region" description="Helical" evidence="1">
    <location>
        <begin position="24"/>
        <end position="45"/>
    </location>
</feature>
<dbReference type="Proteomes" id="UP000250218">
    <property type="component" value="Chromosome"/>
</dbReference>
<dbReference type="EMBL" id="CP030140">
    <property type="protein sequence ID" value="AWX69425.1"/>
    <property type="molecule type" value="Genomic_DNA"/>
</dbReference>
<gene>
    <name evidence="2" type="ORF">DP065_01490</name>
</gene>
<accession>A0A2Z4NDF0</accession>
<dbReference type="KEGG" id="mane:DP065_01490"/>
<keyword evidence="3" id="KW-1185">Reference proteome</keyword>
<feature type="transmembrane region" description="Helical" evidence="1">
    <location>
        <begin position="257"/>
        <end position="275"/>
    </location>
</feature>
<name>A0A2Z4NDF0_9BACT</name>
<organism evidence="2 3">
    <name type="scientific">[Mycoplasma] anseris</name>
    <dbReference type="NCBI Taxonomy" id="92400"/>
    <lineage>
        <taxon>Bacteria</taxon>
        <taxon>Bacillati</taxon>
        <taxon>Mycoplasmatota</taxon>
        <taxon>Mycoplasmoidales</taxon>
        <taxon>Metamycoplasmataceae</taxon>
        <taxon>Metamycoplasma</taxon>
    </lineage>
</organism>
<keyword evidence="1" id="KW-1133">Transmembrane helix</keyword>
<protein>
    <submittedName>
        <fullName evidence="2">Uncharacterized protein</fullName>
    </submittedName>
</protein>
<sequence>MNKKEIKDIAYKLNLLITKKKHQLFWALLFLMLLNLIMILGFIFYKLNVYLYINLTISLIGAYLCSLFLILANIECNIFNNYFRSIKMLYKLNYFILSLQIKRLIRASFYFKTKNTFINKHILQGSYAILYNDGIFWRKNNDFDLLLNSHKERLEIKDLRTSKNLACIQNWHDSYVKFWIDGYWYEILPQKIASSNFVIKKGKQFLVNEYWQIAMKMFQIMEYIVMHKDVNKLRNSIWDLAWLYYWNKSKLKNKTKIKEALSTLLLSNFIVYYHFPYRKRFITNMNILFNELGKLLNLDFEKETFKEFNQEFFNKKEFSKLFDEETINLMNSIDIFLTNREEYFLKLAEFNESISFFNIEINTNLKQDFWHKFPKNFINIESHLDFKTNDLRSYLLNELHSILEQQILNKIFSKC</sequence>
<proteinExistence type="predicted"/>
<feature type="transmembrane region" description="Helical" evidence="1">
    <location>
        <begin position="51"/>
        <end position="74"/>
    </location>
</feature>
<dbReference type="RefSeq" id="WP_033178470.1">
    <property type="nucleotide sequence ID" value="NZ_CP030140.1"/>
</dbReference>
<evidence type="ECO:0000313" key="3">
    <source>
        <dbReference type="Proteomes" id="UP000250218"/>
    </source>
</evidence>
<reference evidence="3" key="1">
    <citation type="submission" date="2018-06" db="EMBL/GenBank/DDBJ databases">
        <title>Complete genome sequences of Mycoplasma anatis, M. anseris and M. cloacale type strains.</title>
        <authorList>
            <person name="Grozner D."/>
            <person name="Forro B."/>
            <person name="Sulyok K.M."/>
            <person name="Marton S."/>
            <person name="Kreizinger Z."/>
            <person name="Banyai K."/>
            <person name="Gyuranecz M."/>
        </authorList>
    </citation>
    <scope>NUCLEOTIDE SEQUENCE [LARGE SCALE GENOMIC DNA]</scope>
    <source>
        <strain evidence="3">ATCC 49234</strain>
    </source>
</reference>